<gene>
    <name evidence="1" type="ordered locus">Fphi_0980</name>
</gene>
<name>B0TWU5_FRAP2</name>
<reference evidence="1" key="1">
    <citation type="submission" date="2009-01" db="EMBL/GenBank/DDBJ databases">
        <title>Complete sequence of chromosome of Francisella philomiragia subsp. philomiragia ATCC 25017.</title>
        <authorList>
            <consortium name="US DOE Joint Genome Institute"/>
            <person name="Copeland A."/>
            <person name="Lucas S."/>
            <person name="Lapidus A."/>
            <person name="Barry K."/>
            <person name="Detter J.C."/>
            <person name="Glavina del Rio T."/>
            <person name="Hammon N."/>
            <person name="Israni S."/>
            <person name="Dalin E."/>
            <person name="Tice H."/>
            <person name="Pitluck S."/>
            <person name="Chain P."/>
            <person name="Malfatti S."/>
            <person name="Shin M."/>
            <person name="Vergez L."/>
            <person name="Schmutz J."/>
            <person name="Larimer F."/>
            <person name="Land M."/>
            <person name="Hauser L."/>
            <person name="Richardson P."/>
        </authorList>
    </citation>
    <scope>NUCLEOTIDE SEQUENCE</scope>
    <source>
        <strain evidence="1">ATCC 25017</strain>
    </source>
</reference>
<dbReference type="KEGG" id="fph:Fphi_0980"/>
<evidence type="ECO:0000313" key="1">
    <source>
        <dbReference type="EMBL" id="ABZ87203.1"/>
    </source>
</evidence>
<sequence length="166" mass="19754">MKLLNVLDNGFLKIKDYTKEDRSFNNAHLEIAYTFRLDSFVAIIEHRTDCTSYIYLEKIASSYDELASIFYTQSSFIKEYLNSLQDHKAKPTTNQDDSYKYSQALNPYNDIIFAFDSEYQRLSNDNTRIQSTNHIQPWLKENYKDLKDHDIRVLNNLIQTHYKLKK</sequence>
<proteinExistence type="predicted"/>
<protein>
    <submittedName>
        <fullName evidence="1">Uncharacterized protein</fullName>
    </submittedName>
</protein>
<organism evidence="1">
    <name type="scientific">Francisella philomiragia subsp. philomiragia (strain ATCC 25017 / CCUG 19701 / FSC 153 / O#319-036)</name>
    <dbReference type="NCBI Taxonomy" id="484022"/>
    <lineage>
        <taxon>Bacteria</taxon>
        <taxon>Pseudomonadati</taxon>
        <taxon>Pseudomonadota</taxon>
        <taxon>Gammaproteobacteria</taxon>
        <taxon>Thiotrichales</taxon>
        <taxon>Francisellaceae</taxon>
        <taxon>Francisella</taxon>
    </lineage>
</organism>
<accession>B0TWU5</accession>
<dbReference type="EMBL" id="CP000937">
    <property type="protein sequence ID" value="ABZ87203.1"/>
    <property type="molecule type" value="Genomic_DNA"/>
</dbReference>
<dbReference type="HOGENOM" id="CLU_1600302_0_0_6"/>
<dbReference type="AlphaFoldDB" id="B0TWU5"/>